<keyword evidence="2" id="KW-0201">Cytochrome c-type biogenesis</keyword>
<dbReference type="PRINTS" id="PR01410">
    <property type="entry name" value="CCBIOGENESIS"/>
</dbReference>
<feature type="transmembrane region" description="Helical" evidence="4">
    <location>
        <begin position="141"/>
        <end position="158"/>
    </location>
</feature>
<evidence type="ECO:0000259" key="5">
    <source>
        <dbReference type="Pfam" id="PF01578"/>
    </source>
</evidence>
<feature type="transmembrane region" description="Helical" evidence="4">
    <location>
        <begin position="88"/>
        <end position="108"/>
    </location>
</feature>
<feature type="transmembrane region" description="Helical" evidence="4">
    <location>
        <begin position="499"/>
        <end position="517"/>
    </location>
</feature>
<feature type="transmembrane region" description="Helical" evidence="4">
    <location>
        <begin position="417"/>
        <end position="442"/>
    </location>
</feature>
<proteinExistence type="inferred from homology"/>
<reference evidence="6 7" key="1">
    <citation type="submission" date="2019-06" db="EMBL/GenBank/DDBJ databases">
        <title>Spirosoma utsteinense sp. nov. isolated from Antarctic ice-free soils.</title>
        <authorList>
            <person name="Tahon G."/>
        </authorList>
    </citation>
    <scope>NUCLEOTIDE SEQUENCE [LARGE SCALE GENOMIC DNA]</scope>
    <source>
        <strain evidence="6 7">LMG 31447</strain>
    </source>
</reference>
<evidence type="ECO:0000256" key="1">
    <source>
        <dbReference type="ARBA" id="ARBA00009186"/>
    </source>
</evidence>
<dbReference type="RefSeq" id="WP_186736434.1">
    <property type="nucleotide sequence ID" value="NZ_VFIA01000005.1"/>
</dbReference>
<feature type="domain" description="Cytochrome c assembly protein" evidence="5">
    <location>
        <begin position="140"/>
        <end position="361"/>
    </location>
</feature>
<dbReference type="Pfam" id="PF01578">
    <property type="entry name" value="Cytochrom_C_asm"/>
    <property type="match status" value="1"/>
</dbReference>
<feature type="compositionally biased region" description="Low complexity" evidence="3">
    <location>
        <begin position="67"/>
        <end position="76"/>
    </location>
</feature>
<organism evidence="6 7">
    <name type="scientific">Spirosoma utsteinense</name>
    <dbReference type="NCBI Taxonomy" id="2585773"/>
    <lineage>
        <taxon>Bacteria</taxon>
        <taxon>Pseudomonadati</taxon>
        <taxon>Bacteroidota</taxon>
        <taxon>Cytophagia</taxon>
        <taxon>Cytophagales</taxon>
        <taxon>Cytophagaceae</taxon>
        <taxon>Spirosoma</taxon>
    </lineage>
</organism>
<feature type="transmembrane region" description="Helical" evidence="4">
    <location>
        <begin position="338"/>
        <end position="357"/>
    </location>
</feature>
<evidence type="ECO:0000256" key="3">
    <source>
        <dbReference type="SAM" id="MobiDB-lite"/>
    </source>
</evidence>
<feature type="transmembrane region" description="Helical" evidence="4">
    <location>
        <begin position="468"/>
        <end position="487"/>
    </location>
</feature>
<name>A0ABR6W3A4_9BACT</name>
<keyword evidence="4" id="KW-1133">Transmembrane helix</keyword>
<feature type="region of interest" description="Disordered" evidence="3">
    <location>
        <begin position="55"/>
        <end position="77"/>
    </location>
</feature>
<dbReference type="PANTHER" id="PTHR43653">
    <property type="entry name" value="CYTOCHROME C ASSEMBLY PROTEIN-RELATED"/>
    <property type="match status" value="1"/>
</dbReference>
<protein>
    <submittedName>
        <fullName evidence="6">Cytochrome c-type biogenesis protein CcmF</fullName>
    </submittedName>
</protein>
<feature type="transmembrane region" description="Helical" evidence="4">
    <location>
        <begin position="315"/>
        <end position="331"/>
    </location>
</feature>
<dbReference type="Proteomes" id="UP000700732">
    <property type="component" value="Unassembled WGS sequence"/>
</dbReference>
<dbReference type="PANTHER" id="PTHR43653:SF1">
    <property type="entry name" value="CYTOCHROME C-TYPE BIOGENESIS PROTEIN CCMF"/>
    <property type="match status" value="1"/>
</dbReference>
<keyword evidence="4" id="KW-0472">Membrane</keyword>
<evidence type="ECO:0000256" key="2">
    <source>
        <dbReference type="ARBA" id="ARBA00022748"/>
    </source>
</evidence>
<keyword evidence="7" id="KW-1185">Reference proteome</keyword>
<sequence>MIHTTVGQLGHFLVILSFVTALLATVAYFISALGRQGSTRKSLVEEPQLAYAGESSFGGKTTKRKASPPAGAANAGADKDDWRTLARWAFYIHGLAVIGVGVSLYWIIYNHYFEYHYAWSHSSLALPVQYMISCFWEGQEGSFLLWLFWNAVLGAVLIQKSGSKWEAPMMTVFALVQAFLASMILGIVFGDTFKIGSSPFLLLTEAMPDAPIFTADPTFVPKDGNGLNPLLQNYWMVIHPPTLFLGFALTLVPFAYCIAGLWRNQPLEWIRPALPWTLFGAMVLGVGIMMGGYWAYETLNFGGYWNWDPVENAVYVPWLVMVASLHTMLIAKRSSTGLKTAVILTIATFLLILYSTFLTRSGILGNASVHSFTDLGLSGQLLVYLLAFVVMAIVLATVKWKHIPSDADETSVYSKEFWVFIGATVLCLAAFQVIATTSIPVYNKVLELFGKVSNLALPADQIAHYNKFQVWFFVIIALITGVGQYMWWRKLDNKKWDALITPGILTLLLSAALIAIGEVKNPVYMALLVASIFALMTNGTILLGIIRGNYRLSGGAISHIGMALMLIGILYSAGFTKVISINNTGMLISKQDVFTKDNNKENKENTLLWLNQSERMGTYQLTYRGRRIQARDVPGYIPTKDISVIEGDFHGVAQRDIEQNGKLYHKKGDTLALYPENTYYEVEYREPNGKIFTLYPRAQVNERMGLLASPDIRHQAGRDTYTFVSSVPDPSAENTWEKTETYSVAVKDTFFLNDYVAILDDVSRTTEVEGMEIGPNDAAVKARVRVLDKNGEHILNPTFIIKDRLVGRRAETSDELGIRIQLNEINPQTGKFTFAVNRTQRDYIVMKALEKPLINLLWIGTLIVVLGFLIATIRRYREFTKMSSKTVD</sequence>
<feature type="transmembrane region" description="Helical" evidence="4">
    <location>
        <begin position="12"/>
        <end position="33"/>
    </location>
</feature>
<feature type="transmembrane region" description="Helical" evidence="4">
    <location>
        <begin position="377"/>
        <end position="396"/>
    </location>
</feature>
<feature type="transmembrane region" description="Helical" evidence="4">
    <location>
        <begin position="170"/>
        <end position="190"/>
    </location>
</feature>
<evidence type="ECO:0000313" key="6">
    <source>
        <dbReference type="EMBL" id="MBC3790603.1"/>
    </source>
</evidence>
<comment type="caution">
    <text evidence="6">The sequence shown here is derived from an EMBL/GenBank/DDBJ whole genome shotgun (WGS) entry which is preliminary data.</text>
</comment>
<feature type="transmembrane region" description="Helical" evidence="4">
    <location>
        <begin position="274"/>
        <end position="295"/>
    </location>
</feature>
<evidence type="ECO:0000256" key="4">
    <source>
        <dbReference type="SAM" id="Phobius"/>
    </source>
</evidence>
<dbReference type="InterPro" id="IPR002541">
    <property type="entry name" value="Cyt_c_assembly"/>
</dbReference>
<feature type="transmembrane region" description="Helical" evidence="4">
    <location>
        <begin position="853"/>
        <end position="873"/>
    </location>
</feature>
<feature type="transmembrane region" description="Helical" evidence="4">
    <location>
        <begin position="552"/>
        <end position="573"/>
    </location>
</feature>
<dbReference type="InterPro" id="IPR003567">
    <property type="entry name" value="Cyt_c_biogenesis"/>
</dbReference>
<dbReference type="EMBL" id="VFIA01000005">
    <property type="protein sequence ID" value="MBC3790603.1"/>
    <property type="molecule type" value="Genomic_DNA"/>
</dbReference>
<feature type="transmembrane region" description="Helical" evidence="4">
    <location>
        <begin position="243"/>
        <end position="262"/>
    </location>
</feature>
<evidence type="ECO:0000313" key="7">
    <source>
        <dbReference type="Proteomes" id="UP000700732"/>
    </source>
</evidence>
<accession>A0ABR6W3A4</accession>
<gene>
    <name evidence="6" type="ORF">FH603_1093</name>
</gene>
<keyword evidence="4" id="KW-0812">Transmembrane</keyword>
<feature type="transmembrane region" description="Helical" evidence="4">
    <location>
        <begin position="523"/>
        <end position="545"/>
    </location>
</feature>
<comment type="similarity">
    <text evidence="1">Belongs to the CcmF/CycK/Ccl1/NrfE/CcsA family.</text>
</comment>